<dbReference type="OrthoDB" id="1442370at2"/>
<sequence length="131" mass="14948">MSKQIAIPFGILDFYDTYVTFLVSCERITKEIAKEILNHTDEYFEGNPYVFISNRVFSSRVDPAAYSVVDSSKLIGIAIVSESEQTVLEARREEPLYDGQFQVFRNLEKAKVWAEEIMTSSDDHPHDSSGQ</sequence>
<name>A0A2S7KR12_9FLAO</name>
<proteinExistence type="predicted"/>
<reference evidence="1 2" key="1">
    <citation type="submission" date="2016-11" db="EMBL/GenBank/DDBJ databases">
        <title>Trade-off between light-utilization and light-protection in marine flavobacteria.</title>
        <authorList>
            <person name="Kumagai Y."/>
        </authorList>
    </citation>
    <scope>NUCLEOTIDE SEQUENCE [LARGE SCALE GENOMIC DNA]</scope>
    <source>
        <strain evidence="1 2">NBRC 107741</strain>
    </source>
</reference>
<keyword evidence="2" id="KW-1185">Reference proteome</keyword>
<accession>A0A2S7KR12</accession>
<evidence type="ECO:0000313" key="1">
    <source>
        <dbReference type="EMBL" id="PQB05064.1"/>
    </source>
</evidence>
<evidence type="ECO:0008006" key="3">
    <source>
        <dbReference type="Google" id="ProtNLM"/>
    </source>
</evidence>
<organism evidence="1 2">
    <name type="scientific">Aureitalea marina</name>
    <dbReference type="NCBI Taxonomy" id="930804"/>
    <lineage>
        <taxon>Bacteria</taxon>
        <taxon>Pseudomonadati</taxon>
        <taxon>Bacteroidota</taxon>
        <taxon>Flavobacteriia</taxon>
        <taxon>Flavobacteriales</taxon>
        <taxon>Flavobacteriaceae</taxon>
        <taxon>Aureitalea</taxon>
    </lineage>
</organism>
<dbReference type="EMBL" id="MQUB01000001">
    <property type="protein sequence ID" value="PQB05064.1"/>
    <property type="molecule type" value="Genomic_DNA"/>
</dbReference>
<evidence type="ECO:0000313" key="2">
    <source>
        <dbReference type="Proteomes" id="UP000239800"/>
    </source>
</evidence>
<dbReference type="Proteomes" id="UP000239800">
    <property type="component" value="Unassembled WGS sequence"/>
</dbReference>
<dbReference type="AlphaFoldDB" id="A0A2S7KR12"/>
<comment type="caution">
    <text evidence="1">The sequence shown here is derived from an EMBL/GenBank/DDBJ whole genome shotgun (WGS) entry which is preliminary data.</text>
</comment>
<gene>
    <name evidence="1" type="ORF">BST85_09270</name>
</gene>
<protein>
    <recommendedName>
        <fullName evidence="3">STAS/SEC14 domain-containing protein</fullName>
    </recommendedName>
</protein>
<dbReference type="RefSeq" id="WP_104812996.1">
    <property type="nucleotide sequence ID" value="NZ_MQUB01000001.1"/>
</dbReference>